<evidence type="ECO:0000313" key="2">
    <source>
        <dbReference type="EMBL" id="QJY48531.1"/>
    </source>
</evidence>
<reference evidence="2 3" key="1">
    <citation type="submission" date="2020-05" db="EMBL/GenBank/DDBJ databases">
        <authorList>
            <person name="Mo P."/>
        </authorList>
    </citation>
    <scope>NUCLEOTIDE SEQUENCE [LARGE SCALE GENOMIC DNA]</scope>
    <source>
        <strain evidence="2 3">Gen01</strain>
    </source>
</reference>
<name>A0A6M6JQH1_9PSEU</name>
<dbReference type="SUPFAM" id="SSF53850">
    <property type="entry name" value="Periplasmic binding protein-like II"/>
    <property type="match status" value="1"/>
</dbReference>
<dbReference type="EMBL" id="CP053564">
    <property type="protein sequence ID" value="QJY48531.1"/>
    <property type="molecule type" value="Genomic_DNA"/>
</dbReference>
<feature type="chain" id="PRO_5027052451" evidence="1">
    <location>
        <begin position="43"/>
        <end position="440"/>
    </location>
</feature>
<dbReference type="Pfam" id="PF13416">
    <property type="entry name" value="SBP_bac_8"/>
    <property type="match status" value="1"/>
</dbReference>
<keyword evidence="1" id="KW-0732">Signal</keyword>
<evidence type="ECO:0000256" key="1">
    <source>
        <dbReference type="SAM" id="SignalP"/>
    </source>
</evidence>
<protein>
    <submittedName>
        <fullName evidence="2">Extracellular solute-binding protein</fullName>
    </submittedName>
</protein>
<accession>A0A6M6JQH1</accession>
<dbReference type="InterPro" id="IPR050490">
    <property type="entry name" value="Bact_solute-bd_prot1"/>
</dbReference>
<dbReference type="PANTHER" id="PTHR43649:SF32">
    <property type="entry name" value="SUGAR BINDING SECRETED PROTEIN"/>
    <property type="match status" value="1"/>
</dbReference>
<feature type="signal peptide" evidence="1">
    <location>
        <begin position="1"/>
        <end position="42"/>
    </location>
</feature>
<organism evidence="2 3">
    <name type="scientific">Pseudonocardia broussonetiae</name>
    <dbReference type="NCBI Taxonomy" id="2736640"/>
    <lineage>
        <taxon>Bacteria</taxon>
        <taxon>Bacillati</taxon>
        <taxon>Actinomycetota</taxon>
        <taxon>Actinomycetes</taxon>
        <taxon>Pseudonocardiales</taxon>
        <taxon>Pseudonocardiaceae</taxon>
        <taxon>Pseudonocardia</taxon>
    </lineage>
</organism>
<keyword evidence="3" id="KW-1185">Reference proteome</keyword>
<dbReference type="PANTHER" id="PTHR43649">
    <property type="entry name" value="ARABINOSE-BINDING PROTEIN-RELATED"/>
    <property type="match status" value="1"/>
</dbReference>
<dbReference type="RefSeq" id="WP_172162342.1">
    <property type="nucleotide sequence ID" value="NZ_CP053564.1"/>
</dbReference>
<dbReference type="AlphaFoldDB" id="A0A6M6JQH1"/>
<dbReference type="Gene3D" id="3.40.190.10">
    <property type="entry name" value="Periplasmic binding protein-like II"/>
    <property type="match status" value="1"/>
</dbReference>
<sequence>MTTTPRTTPRTTRVRTARTTLAAAVAGTLLLAACGGGGGAAADDGTTELTVSLFGTFGYEELGLFDRYEAEHPGVTITYESTQGEDKYWPALQTRLASGSGVADIQGIEVARIADVVANQAELWTDLRNTPAAGSIGNYVEWKEPAATTPDGAVLGLGTDIGPMGICYRSDLLAQAGLPTEPAALSARMTSWEDYVALGREYQAAAPAGSAWMDSAGGFYNAIVSTEQTIYYDQAGTLVHDSNPAVRAAFDTAAAAGQAGLTARLEQFVDPGWDAGFASGSFATIACPSWMIGYIKGKAGDAGSGLWNVTTLPGGAGGNWGGAYLGIPASSENVEEAAELIAWLTAPERQAEVFASAGNFPSTTGGIEMVADATDPWFNGAPIGQIFSTSTANAPVQILGPEDGVIKSAMVEALLSVEANGVAPADAWNSALSTVSNQVS</sequence>
<evidence type="ECO:0000313" key="3">
    <source>
        <dbReference type="Proteomes" id="UP000505377"/>
    </source>
</evidence>
<dbReference type="KEGG" id="pbro:HOP40_24370"/>
<dbReference type="Proteomes" id="UP000505377">
    <property type="component" value="Chromosome"/>
</dbReference>
<gene>
    <name evidence="2" type="ORF">HOP40_24370</name>
</gene>
<dbReference type="PROSITE" id="PS51257">
    <property type="entry name" value="PROKAR_LIPOPROTEIN"/>
    <property type="match status" value="1"/>
</dbReference>
<proteinExistence type="predicted"/>
<dbReference type="InterPro" id="IPR006059">
    <property type="entry name" value="SBP"/>
</dbReference>